<gene>
    <name evidence="3" type="ORF">SAMN04488040_0195</name>
</gene>
<accession>A0A1I6PJC1</accession>
<evidence type="ECO:0000256" key="1">
    <source>
        <dbReference type="SAM" id="MobiDB-lite"/>
    </source>
</evidence>
<sequence length="255" mass="27791">MTGQSDFRAGLLDPSAAVPDGLESGDGTPAGKRYDVYRNNVTHSLIAALQTAFPLVRKILGRQNFNSLAPIYVRAHPPKSPLIMHYGDAFPDFLSQLPQLEKLGYLPDCARLDLAMRASYHAADAPAFDLTGFQQLPQEAMMSQTLTLAPATRVLTSSWPLFDIWRFNMIKDAPKPVMQPQDVLITRPDFDPEPNLLPPGAADWLAHLGQNETLVAAYEATAATTPEFDLAAALTITFTSQAFCANERASDATTS</sequence>
<dbReference type="AlphaFoldDB" id="A0A1I6PJC1"/>
<evidence type="ECO:0000259" key="2">
    <source>
        <dbReference type="Pfam" id="PF09836"/>
    </source>
</evidence>
<dbReference type="Pfam" id="PF09836">
    <property type="entry name" value="DUF2063"/>
    <property type="match status" value="1"/>
</dbReference>
<dbReference type="STRING" id="394264.SAMN04488040_0195"/>
<organism evidence="3 4">
    <name type="scientific">Sulfitobacter marinus</name>
    <dbReference type="NCBI Taxonomy" id="394264"/>
    <lineage>
        <taxon>Bacteria</taxon>
        <taxon>Pseudomonadati</taxon>
        <taxon>Pseudomonadota</taxon>
        <taxon>Alphaproteobacteria</taxon>
        <taxon>Rhodobacterales</taxon>
        <taxon>Roseobacteraceae</taxon>
        <taxon>Sulfitobacter</taxon>
    </lineage>
</organism>
<reference evidence="4" key="1">
    <citation type="submission" date="2016-10" db="EMBL/GenBank/DDBJ databases">
        <authorList>
            <person name="Varghese N."/>
            <person name="Submissions S."/>
        </authorList>
    </citation>
    <scope>NUCLEOTIDE SEQUENCE [LARGE SCALE GENOMIC DNA]</scope>
    <source>
        <strain evidence="4">DSM 23422</strain>
    </source>
</reference>
<dbReference type="RefSeq" id="WP_093914496.1">
    <property type="nucleotide sequence ID" value="NZ_FPAJ01000001.1"/>
</dbReference>
<name>A0A1I6PJC1_9RHOB</name>
<feature type="domain" description="Putative DNA-binding" evidence="2">
    <location>
        <begin position="4"/>
        <end position="94"/>
    </location>
</feature>
<dbReference type="GO" id="GO:0003677">
    <property type="term" value="F:DNA binding"/>
    <property type="evidence" value="ECO:0007669"/>
    <property type="project" value="UniProtKB-KW"/>
</dbReference>
<protein>
    <submittedName>
        <fullName evidence="3">Putative DNA-binding domain-containing protein</fullName>
    </submittedName>
</protein>
<evidence type="ECO:0000313" key="4">
    <source>
        <dbReference type="Proteomes" id="UP000199239"/>
    </source>
</evidence>
<dbReference type="OrthoDB" id="4146344at2"/>
<evidence type="ECO:0000313" key="3">
    <source>
        <dbReference type="EMBL" id="SFS40304.1"/>
    </source>
</evidence>
<dbReference type="InterPro" id="IPR018640">
    <property type="entry name" value="DUF2063"/>
</dbReference>
<keyword evidence="3" id="KW-0238">DNA-binding</keyword>
<keyword evidence="4" id="KW-1185">Reference proteome</keyword>
<dbReference type="InterPro" id="IPR044922">
    <property type="entry name" value="DUF2063_N_sf"/>
</dbReference>
<proteinExistence type="predicted"/>
<dbReference type="EMBL" id="FPAJ01000001">
    <property type="protein sequence ID" value="SFS40304.1"/>
    <property type="molecule type" value="Genomic_DNA"/>
</dbReference>
<feature type="region of interest" description="Disordered" evidence="1">
    <location>
        <begin position="1"/>
        <end position="29"/>
    </location>
</feature>
<dbReference type="Gene3D" id="1.10.150.690">
    <property type="entry name" value="DUF2063"/>
    <property type="match status" value="1"/>
</dbReference>
<dbReference type="Proteomes" id="UP000199239">
    <property type="component" value="Unassembled WGS sequence"/>
</dbReference>